<organism evidence="1 2">
    <name type="scientific">Adonisia turfae CCMR0082</name>
    <dbReference type="NCBI Taxonomy" id="2304604"/>
    <lineage>
        <taxon>Bacteria</taxon>
        <taxon>Bacillati</taxon>
        <taxon>Cyanobacteriota</taxon>
        <taxon>Adonisia</taxon>
        <taxon>Adonisia turfae</taxon>
    </lineage>
</organism>
<evidence type="ECO:0000313" key="2">
    <source>
        <dbReference type="Proteomes" id="UP000473574"/>
    </source>
</evidence>
<comment type="caution">
    <text evidence="1">The sequence shown here is derived from an EMBL/GenBank/DDBJ whole genome shotgun (WGS) entry which is preliminary data.</text>
</comment>
<dbReference type="AlphaFoldDB" id="A0A6M0S8U7"/>
<evidence type="ECO:0000313" key="1">
    <source>
        <dbReference type="EMBL" id="NEZ64904.1"/>
    </source>
</evidence>
<dbReference type="RefSeq" id="WP_163665537.1">
    <property type="nucleotide sequence ID" value="NZ_QZCE01000002.1"/>
</dbReference>
<reference evidence="1 2" key="1">
    <citation type="journal article" date="2020" name="Microb. Ecol.">
        <title>Ecogenomics of the Marine Benthic Filamentous Cyanobacterium Adonisia.</title>
        <authorList>
            <person name="Walter J.M."/>
            <person name="Coutinho F.H."/>
            <person name="Leomil L."/>
            <person name="Hargreaves P.I."/>
            <person name="Campeao M.E."/>
            <person name="Vieira V.V."/>
            <person name="Silva B.S."/>
            <person name="Fistarol G.O."/>
            <person name="Salomon P.S."/>
            <person name="Sawabe T."/>
            <person name="Mino S."/>
            <person name="Hosokawa M."/>
            <person name="Miyashita H."/>
            <person name="Maruyama F."/>
            <person name="van Verk M.C."/>
            <person name="Dutilh B.E."/>
            <person name="Thompson C.C."/>
            <person name="Thompson F.L."/>
        </authorList>
    </citation>
    <scope>NUCLEOTIDE SEQUENCE [LARGE SCALE GENOMIC DNA]</scope>
    <source>
        <strain evidence="1 2">CCMR0082</strain>
    </source>
</reference>
<dbReference type="Proteomes" id="UP000473574">
    <property type="component" value="Unassembled WGS sequence"/>
</dbReference>
<dbReference type="EMBL" id="QZCE01000002">
    <property type="protein sequence ID" value="NEZ64904.1"/>
    <property type="molecule type" value="Genomic_DNA"/>
</dbReference>
<protein>
    <submittedName>
        <fullName evidence="1">Uncharacterized protein</fullName>
    </submittedName>
</protein>
<accession>A0A6M0S8U7</accession>
<sequence>MAFSHYGAIANSHGVVVCDRNGLKTNPIFVDYPYPLNANAPASIDKHIETGANGSFGLSYKPVT</sequence>
<proteinExistence type="predicted"/>
<name>A0A6M0S8U7_9CYAN</name>
<gene>
    <name evidence="1" type="ORF">D0962_19290</name>
</gene>